<name>A0A951QHC3_9CYAN</name>
<proteinExistence type="predicted"/>
<accession>A0A951QHC3</accession>
<feature type="transmembrane region" description="Helical" evidence="1">
    <location>
        <begin position="90"/>
        <end position="109"/>
    </location>
</feature>
<evidence type="ECO:0000313" key="3">
    <source>
        <dbReference type="Proteomes" id="UP000729701"/>
    </source>
</evidence>
<evidence type="ECO:0000256" key="1">
    <source>
        <dbReference type="SAM" id="Phobius"/>
    </source>
</evidence>
<organism evidence="2 3">
    <name type="scientific">Cyanomargarita calcarea GSE-NOS-MK-12-04C</name>
    <dbReference type="NCBI Taxonomy" id="2839659"/>
    <lineage>
        <taxon>Bacteria</taxon>
        <taxon>Bacillati</taxon>
        <taxon>Cyanobacteriota</taxon>
        <taxon>Cyanophyceae</taxon>
        <taxon>Nostocales</taxon>
        <taxon>Cyanomargaritaceae</taxon>
        <taxon>Cyanomargarita</taxon>
    </lineage>
</organism>
<reference evidence="2" key="1">
    <citation type="submission" date="2021-05" db="EMBL/GenBank/DDBJ databases">
        <authorList>
            <person name="Pietrasiak N."/>
            <person name="Ward R."/>
            <person name="Stajich J.E."/>
            <person name="Kurbessoian T."/>
        </authorList>
    </citation>
    <scope>NUCLEOTIDE SEQUENCE</scope>
    <source>
        <strain evidence="2">GSE-NOS-MK-12-04C</strain>
    </source>
</reference>
<dbReference type="Proteomes" id="UP000729701">
    <property type="component" value="Unassembled WGS sequence"/>
</dbReference>
<protein>
    <submittedName>
        <fullName evidence="2">Uncharacterized protein</fullName>
    </submittedName>
</protein>
<keyword evidence="1" id="KW-0812">Transmembrane</keyword>
<sequence>MKFKLIKLIIVCLVTLAVLSPVLAVFSVVWERHMDLLEIQDLAWGLNNLSAAHPKHEVANFSQGTVEKLPDASLIKQLLVKSEKYTIAHLVQWFFLFVPIGIGVIILMYDRYLIYRTAVFRQQVEMLERLWHQSIEQ</sequence>
<keyword evidence="1" id="KW-1133">Transmembrane helix</keyword>
<comment type="caution">
    <text evidence="2">The sequence shown here is derived from an EMBL/GenBank/DDBJ whole genome shotgun (WGS) entry which is preliminary data.</text>
</comment>
<dbReference type="AlphaFoldDB" id="A0A951QHC3"/>
<evidence type="ECO:0000313" key="2">
    <source>
        <dbReference type="EMBL" id="MBW4666439.1"/>
    </source>
</evidence>
<dbReference type="EMBL" id="JAHHGZ010000003">
    <property type="protein sequence ID" value="MBW4666439.1"/>
    <property type="molecule type" value="Genomic_DNA"/>
</dbReference>
<reference evidence="2" key="2">
    <citation type="journal article" date="2022" name="Microbiol. Resour. Announc.">
        <title>Metagenome Sequencing to Explore Phylogenomics of Terrestrial Cyanobacteria.</title>
        <authorList>
            <person name="Ward R.D."/>
            <person name="Stajich J.E."/>
            <person name="Johansen J.R."/>
            <person name="Huntemann M."/>
            <person name="Clum A."/>
            <person name="Foster B."/>
            <person name="Foster B."/>
            <person name="Roux S."/>
            <person name="Palaniappan K."/>
            <person name="Varghese N."/>
            <person name="Mukherjee S."/>
            <person name="Reddy T.B.K."/>
            <person name="Daum C."/>
            <person name="Copeland A."/>
            <person name="Chen I.A."/>
            <person name="Ivanova N.N."/>
            <person name="Kyrpides N.C."/>
            <person name="Shapiro N."/>
            <person name="Eloe-Fadrosh E.A."/>
            <person name="Pietrasiak N."/>
        </authorList>
    </citation>
    <scope>NUCLEOTIDE SEQUENCE</scope>
    <source>
        <strain evidence="2">GSE-NOS-MK-12-04C</strain>
    </source>
</reference>
<gene>
    <name evidence="2" type="ORF">KME60_03080</name>
</gene>
<keyword evidence="1" id="KW-0472">Membrane</keyword>